<dbReference type="Pfam" id="PF00406">
    <property type="entry name" value="ADK"/>
    <property type="match status" value="1"/>
</dbReference>
<dbReference type="AlphaFoldDB" id="A0AA36HM47"/>
<dbReference type="InterPro" id="IPR027417">
    <property type="entry name" value="P-loop_NTPase"/>
</dbReference>
<name>A0AA36HM47_9DINO</name>
<feature type="compositionally biased region" description="Acidic residues" evidence="4">
    <location>
        <begin position="275"/>
        <end position="291"/>
    </location>
</feature>
<evidence type="ECO:0000313" key="5">
    <source>
        <dbReference type="EMBL" id="CAJ1371689.1"/>
    </source>
</evidence>
<dbReference type="Gene3D" id="3.40.50.300">
    <property type="entry name" value="P-loop containing nucleotide triphosphate hydrolases"/>
    <property type="match status" value="2"/>
</dbReference>
<evidence type="ECO:0000313" key="6">
    <source>
        <dbReference type="Proteomes" id="UP001178507"/>
    </source>
</evidence>
<dbReference type="InterPro" id="IPR000850">
    <property type="entry name" value="Adenylat/UMP-CMP_kin"/>
</dbReference>
<gene>
    <name evidence="5" type="ORF">EVOR1521_LOCUS1952</name>
</gene>
<reference evidence="5" key="1">
    <citation type="submission" date="2023-08" db="EMBL/GenBank/DDBJ databases">
        <authorList>
            <person name="Chen Y."/>
            <person name="Shah S."/>
            <person name="Dougan E. K."/>
            <person name="Thang M."/>
            <person name="Chan C."/>
        </authorList>
    </citation>
    <scope>NUCLEOTIDE SEQUENCE</scope>
</reference>
<evidence type="ECO:0000256" key="4">
    <source>
        <dbReference type="SAM" id="MobiDB-lite"/>
    </source>
</evidence>
<dbReference type="Proteomes" id="UP001178507">
    <property type="component" value="Unassembled WGS sequence"/>
</dbReference>
<dbReference type="EMBL" id="CAUJNA010000093">
    <property type="protein sequence ID" value="CAJ1371689.1"/>
    <property type="molecule type" value="Genomic_DNA"/>
</dbReference>
<evidence type="ECO:0000256" key="3">
    <source>
        <dbReference type="ARBA" id="ARBA00022777"/>
    </source>
</evidence>
<feature type="region of interest" description="Disordered" evidence="4">
    <location>
        <begin position="257"/>
        <end position="291"/>
    </location>
</feature>
<keyword evidence="3" id="KW-0418">Kinase</keyword>
<proteinExistence type="predicted"/>
<dbReference type="SUPFAM" id="SSF52540">
    <property type="entry name" value="P-loop containing nucleoside triphosphate hydrolases"/>
    <property type="match status" value="2"/>
</dbReference>
<organism evidence="5 6">
    <name type="scientific">Effrenium voratum</name>
    <dbReference type="NCBI Taxonomy" id="2562239"/>
    <lineage>
        <taxon>Eukaryota</taxon>
        <taxon>Sar</taxon>
        <taxon>Alveolata</taxon>
        <taxon>Dinophyceae</taxon>
        <taxon>Suessiales</taxon>
        <taxon>Symbiodiniaceae</taxon>
        <taxon>Effrenium</taxon>
    </lineage>
</organism>
<comment type="caution">
    <text evidence="5">The sequence shown here is derived from an EMBL/GenBank/DDBJ whole genome shotgun (WGS) entry which is preliminary data.</text>
</comment>
<evidence type="ECO:0000256" key="1">
    <source>
        <dbReference type="ARBA" id="ARBA00022679"/>
    </source>
</evidence>
<dbReference type="PANTHER" id="PTHR23359">
    <property type="entry name" value="NUCLEOTIDE KINASE"/>
    <property type="match status" value="1"/>
</dbReference>
<dbReference type="GO" id="GO:0019205">
    <property type="term" value="F:nucleobase-containing compound kinase activity"/>
    <property type="evidence" value="ECO:0007669"/>
    <property type="project" value="InterPro"/>
</dbReference>
<evidence type="ECO:0000256" key="2">
    <source>
        <dbReference type="ARBA" id="ARBA00022741"/>
    </source>
</evidence>
<dbReference type="GO" id="GO:0005524">
    <property type="term" value="F:ATP binding"/>
    <property type="evidence" value="ECO:0007669"/>
    <property type="project" value="InterPro"/>
</dbReference>
<protein>
    <submittedName>
        <fullName evidence="5">Uncharacterized protein</fullName>
    </submittedName>
</protein>
<feature type="region of interest" description="Disordered" evidence="4">
    <location>
        <begin position="390"/>
        <end position="410"/>
    </location>
</feature>
<accession>A0AA36HM47</accession>
<keyword evidence="2" id="KW-0547">Nucleotide-binding</keyword>
<keyword evidence="1" id="KW-0808">Transferase</keyword>
<sequence length="965" mass="108289">QGFPESAEQLEALKQLGLNLDQVLLLQVGEEADVTETLQSRGLSLEPPQTLENQLAAFEGLRAVDGLRLMDVALEVDEEEQFAQIRKHIDPFYEVVEDETMAAEIPDPEEWTPEEVEDGAEPAERPVISWGCCGPYCPVTLKERWLYPGQKDFQHVYRNKVFALANEAASQAFVKEPVSFVPTKEPALPPPRILITGPTGSGVAKQCEMLSEVYKIPVLKLEEIWRTKVQERLERVKDARKEQMRLDALLQPMLEDDKPLFPEGWVPQEEKPADPEEEEGQAPEPEEDGLDDEQREELFVQAMKDALGPHCGACILDGTWFGDLADEEMAEEIKAARSLPNLLTKAKRLPDLTVVLKCRNDLAAKNTFDFEAIDKDYEERLVAYQAQVTAAEAKEEDPPEAPEGLVVDGEEKESERVKARFVEQKAQQQQLLKDLAEALQTARAPFQKVSSDRGDEPTHKAVRFHCRPFVEHRSSMLMKHQVTKAAPALASDLLRRGLARPSRFSSPRWRMAPVKFQKDSTAFCSAVLCGRIYYFETEEERAQFMERPAEFLSNPGSSVVAVRPAVCVLGGPLSGKTNVAKQLATRTGAVYISVPEVLSGLSAAVPWQLSKDIAESLRRQRLSDDQVIQALRFRLLSPDVLQRGWVLDDFPCTVGQAEGLAQLGVVPHQVLVLDAPEAAIFSRCQALTQAMRPGTELQQELALQRERLEGFRRHSGAVRVFYSMTFGNLCDIDASRSSWAIFDRALQETQASCRRRSEYYRRTAQGLAAKVAGMAFPATRLKRASAWKQYCPVTLALANELMPCYDPNFAVEHKSKVYWTASAEYAELFAQDPEAFLQVPLPKTLPKLLDDGERTKKNGFPVELGGFCPVMLVEKGQLQKGSRYFMVEYNSCLYRLTSREACAKFLRRPLRFSRAKLPQKLPPEVSTEERQASHLLSALVKGKDGRGLQPSDMVTYMQARRGGHL</sequence>
<keyword evidence="6" id="KW-1185">Reference proteome</keyword>
<dbReference type="GO" id="GO:0006139">
    <property type="term" value="P:nucleobase-containing compound metabolic process"/>
    <property type="evidence" value="ECO:0007669"/>
    <property type="project" value="InterPro"/>
</dbReference>
<feature type="non-terminal residue" evidence="5">
    <location>
        <position position="1"/>
    </location>
</feature>